<dbReference type="PANTHER" id="PTHR30146:SF144">
    <property type="entry name" value="LACI-FAMILY TRANSCRIPTION REGULATOR"/>
    <property type="match status" value="1"/>
</dbReference>
<feature type="domain" description="HTH lacI-type" evidence="4">
    <location>
        <begin position="6"/>
        <end position="60"/>
    </location>
</feature>
<sequence>MEDQNYTIKDIAQMAGVSAGTVDRVLHNRGDVSQKSKEKVQKVLDEINYQPNVFAIGLAAKKKYTITCMIPYYVEHDYWHSVATGIERARQELRPFNVSVDYLHYKHGDRKSYQDACQKIEKSNTDALLLAPNFREDTLSMLAYLKDKNIPFAFIDFDIEEAKALKYIGQDSYKSGYIAAKILMRNYQQGQELILFLNNNKDNPAEIQMKRRLEGFMKYIFEEHKDIAIHEVILNKNNPEKNNEILSDFFRKYPKATLGAVFNSRVYQVGHYLREKGQNMTGLIGYDLLRNNTELLKSGEVTYLIGQRPGLQGYCGVKTLCDNIVFKKSVEPLKYMPIDILIKENIDFYFEFE</sequence>
<dbReference type="PANTHER" id="PTHR30146">
    <property type="entry name" value="LACI-RELATED TRANSCRIPTIONAL REPRESSOR"/>
    <property type="match status" value="1"/>
</dbReference>
<name>I9GSG7_9BACE</name>
<evidence type="ECO:0000256" key="1">
    <source>
        <dbReference type="ARBA" id="ARBA00023015"/>
    </source>
</evidence>
<keyword evidence="1" id="KW-0805">Transcription regulation</keyword>
<dbReference type="eggNOG" id="COG1879">
    <property type="taxonomic scope" value="Bacteria"/>
</dbReference>
<dbReference type="SUPFAM" id="SSF53822">
    <property type="entry name" value="Periplasmic binding protein-like I"/>
    <property type="match status" value="1"/>
</dbReference>
<dbReference type="Pfam" id="PF13407">
    <property type="entry name" value="Peripla_BP_4"/>
    <property type="match status" value="1"/>
</dbReference>
<dbReference type="Pfam" id="PF00356">
    <property type="entry name" value="LacI"/>
    <property type="match status" value="1"/>
</dbReference>
<keyword evidence="6" id="KW-1185">Reference proteome</keyword>
<evidence type="ECO:0000256" key="3">
    <source>
        <dbReference type="ARBA" id="ARBA00023163"/>
    </source>
</evidence>
<dbReference type="GO" id="GO:0000976">
    <property type="term" value="F:transcription cis-regulatory region binding"/>
    <property type="evidence" value="ECO:0007669"/>
    <property type="project" value="TreeGrafter"/>
</dbReference>
<evidence type="ECO:0000256" key="2">
    <source>
        <dbReference type="ARBA" id="ARBA00023125"/>
    </source>
</evidence>
<dbReference type="Gene3D" id="3.40.50.2300">
    <property type="match status" value="2"/>
</dbReference>
<dbReference type="PROSITE" id="PS00356">
    <property type="entry name" value="HTH_LACI_1"/>
    <property type="match status" value="1"/>
</dbReference>
<dbReference type="InterPro" id="IPR028082">
    <property type="entry name" value="Peripla_BP_I"/>
</dbReference>
<gene>
    <name evidence="5" type="ORF">HMPREF1068_02528</name>
</gene>
<organism evidence="5 6">
    <name type="scientific">Bacteroides nordii CL02T12C05</name>
    <dbReference type="NCBI Taxonomy" id="997884"/>
    <lineage>
        <taxon>Bacteria</taxon>
        <taxon>Pseudomonadati</taxon>
        <taxon>Bacteroidota</taxon>
        <taxon>Bacteroidia</taxon>
        <taxon>Bacteroidales</taxon>
        <taxon>Bacteroidaceae</taxon>
        <taxon>Bacteroides</taxon>
    </lineage>
</organism>
<accession>I9GSG7</accession>
<dbReference type="SMART" id="SM00354">
    <property type="entry name" value="HTH_LACI"/>
    <property type="match status" value="1"/>
</dbReference>
<proteinExistence type="predicted"/>
<protein>
    <recommendedName>
        <fullName evidence="4">HTH lacI-type domain-containing protein</fullName>
    </recommendedName>
</protein>
<dbReference type="Gene3D" id="1.10.260.40">
    <property type="entry name" value="lambda repressor-like DNA-binding domains"/>
    <property type="match status" value="1"/>
</dbReference>
<dbReference type="CDD" id="cd06307">
    <property type="entry name" value="PBP1_sugar_binding"/>
    <property type="match status" value="1"/>
</dbReference>
<dbReference type="STRING" id="997884.HMPREF1068_02528"/>
<dbReference type="PATRIC" id="fig|997884.3.peg.2599"/>
<dbReference type="Proteomes" id="UP000003089">
    <property type="component" value="Unassembled WGS sequence"/>
</dbReference>
<dbReference type="RefSeq" id="WP_007485613.1">
    <property type="nucleotide sequence ID" value="NZ_JH724314.1"/>
</dbReference>
<reference evidence="5 6" key="1">
    <citation type="submission" date="2012-02" db="EMBL/GenBank/DDBJ databases">
        <title>The Genome Sequence of Bacteroides nordii CL02T12C05.</title>
        <authorList>
            <consortium name="The Broad Institute Genome Sequencing Platform"/>
            <person name="Earl A."/>
            <person name="Ward D."/>
            <person name="Feldgarden M."/>
            <person name="Gevers D."/>
            <person name="Zitomersky N.L."/>
            <person name="Coyne M.J."/>
            <person name="Comstock L.E."/>
            <person name="Young S.K."/>
            <person name="Zeng Q."/>
            <person name="Gargeya S."/>
            <person name="Fitzgerald M."/>
            <person name="Haas B."/>
            <person name="Abouelleil A."/>
            <person name="Alvarado L."/>
            <person name="Arachchi H.M."/>
            <person name="Berlin A."/>
            <person name="Chapman S.B."/>
            <person name="Gearin G."/>
            <person name="Goldberg J."/>
            <person name="Griggs A."/>
            <person name="Gujja S."/>
            <person name="Hansen M."/>
            <person name="Heiman D."/>
            <person name="Howarth C."/>
            <person name="Larimer J."/>
            <person name="Lui A."/>
            <person name="MacDonald P.J.P."/>
            <person name="McCowen C."/>
            <person name="Montmayeur A."/>
            <person name="Murphy C."/>
            <person name="Neiman D."/>
            <person name="Pearson M."/>
            <person name="Priest M."/>
            <person name="Roberts A."/>
            <person name="Saif S."/>
            <person name="Shea T."/>
            <person name="Sisk P."/>
            <person name="Stolte C."/>
            <person name="Sykes S."/>
            <person name="Wortman J."/>
            <person name="Nusbaum C."/>
            <person name="Birren B."/>
        </authorList>
    </citation>
    <scope>NUCLEOTIDE SEQUENCE [LARGE SCALE GENOMIC DNA]</scope>
    <source>
        <strain evidence="5 6">CL02T12C05</strain>
    </source>
</reference>
<evidence type="ECO:0000313" key="6">
    <source>
        <dbReference type="Proteomes" id="UP000003089"/>
    </source>
</evidence>
<dbReference type="GO" id="GO:0003700">
    <property type="term" value="F:DNA-binding transcription factor activity"/>
    <property type="evidence" value="ECO:0007669"/>
    <property type="project" value="TreeGrafter"/>
</dbReference>
<dbReference type="EMBL" id="AGXS01000016">
    <property type="protein sequence ID" value="EIY49969.1"/>
    <property type="molecule type" value="Genomic_DNA"/>
</dbReference>
<dbReference type="InterPro" id="IPR025997">
    <property type="entry name" value="SBP_2_dom"/>
</dbReference>
<dbReference type="InterPro" id="IPR000843">
    <property type="entry name" value="HTH_LacI"/>
</dbReference>
<evidence type="ECO:0000259" key="4">
    <source>
        <dbReference type="PROSITE" id="PS50932"/>
    </source>
</evidence>
<comment type="caution">
    <text evidence="5">The sequence shown here is derived from an EMBL/GenBank/DDBJ whole genome shotgun (WGS) entry which is preliminary data.</text>
</comment>
<keyword evidence="2" id="KW-0238">DNA-binding</keyword>
<dbReference type="SUPFAM" id="SSF47413">
    <property type="entry name" value="lambda repressor-like DNA-binding domains"/>
    <property type="match status" value="1"/>
</dbReference>
<dbReference type="AlphaFoldDB" id="I9GSG7"/>
<dbReference type="InterPro" id="IPR010982">
    <property type="entry name" value="Lambda_DNA-bd_dom_sf"/>
</dbReference>
<dbReference type="CDD" id="cd01392">
    <property type="entry name" value="HTH_LacI"/>
    <property type="match status" value="1"/>
</dbReference>
<dbReference type="HOGENOM" id="CLU_037628_0_1_10"/>
<keyword evidence="3" id="KW-0804">Transcription</keyword>
<dbReference type="PROSITE" id="PS50932">
    <property type="entry name" value="HTH_LACI_2"/>
    <property type="match status" value="1"/>
</dbReference>
<evidence type="ECO:0000313" key="5">
    <source>
        <dbReference type="EMBL" id="EIY49969.1"/>
    </source>
</evidence>